<name>A0A0L8H379_OCTBM</name>
<accession>A0A0L8H379</accession>
<gene>
    <name evidence="1" type="ORF">OCBIM_22023611mg</name>
</gene>
<dbReference type="EMBL" id="KQ419441">
    <property type="protein sequence ID" value="KOF83544.1"/>
    <property type="molecule type" value="Genomic_DNA"/>
</dbReference>
<reference evidence="1" key="1">
    <citation type="submission" date="2015-07" db="EMBL/GenBank/DDBJ databases">
        <title>MeaNS - Measles Nucleotide Surveillance Program.</title>
        <authorList>
            <person name="Tran T."/>
            <person name="Druce J."/>
        </authorList>
    </citation>
    <scope>NUCLEOTIDE SEQUENCE</scope>
    <source>
        <strain evidence="1">UCB-OBI-ISO-001</strain>
        <tissue evidence="1">Gonad</tissue>
    </source>
</reference>
<sequence length="112" mass="13066">MLFSFYKQHCLQYHSFPSILSPRVISPHGTRQSSQVNLFLISRRRAHHSNILYLELLLKSQIFHFSSNINSRVRISFSATIRCCAAGLPRDIFDFSQETMIFNHVCDLYINS</sequence>
<organism evidence="1">
    <name type="scientific">Octopus bimaculoides</name>
    <name type="common">California two-spotted octopus</name>
    <dbReference type="NCBI Taxonomy" id="37653"/>
    <lineage>
        <taxon>Eukaryota</taxon>
        <taxon>Metazoa</taxon>
        <taxon>Spiralia</taxon>
        <taxon>Lophotrochozoa</taxon>
        <taxon>Mollusca</taxon>
        <taxon>Cephalopoda</taxon>
        <taxon>Coleoidea</taxon>
        <taxon>Octopodiformes</taxon>
        <taxon>Octopoda</taxon>
        <taxon>Incirrata</taxon>
        <taxon>Octopodidae</taxon>
        <taxon>Octopus</taxon>
    </lineage>
</organism>
<evidence type="ECO:0000313" key="1">
    <source>
        <dbReference type="EMBL" id="KOF83544.1"/>
    </source>
</evidence>
<proteinExistence type="predicted"/>
<dbReference type="AlphaFoldDB" id="A0A0L8H379"/>
<protein>
    <submittedName>
        <fullName evidence="1">Uncharacterized protein</fullName>
    </submittedName>
</protein>